<dbReference type="EMBL" id="LWCA01000390">
    <property type="protein sequence ID" value="OAF68769.1"/>
    <property type="molecule type" value="Genomic_DNA"/>
</dbReference>
<dbReference type="FunFam" id="1.10.238.10:FF:000178">
    <property type="entry name" value="Calmodulin-2 A"/>
    <property type="match status" value="1"/>
</dbReference>
<comment type="caution">
    <text evidence="5">The sequence shown here is derived from an EMBL/GenBank/DDBJ whole genome shotgun (WGS) entry which is preliminary data.</text>
</comment>
<feature type="domain" description="Rab-GAP TBC" evidence="3">
    <location>
        <begin position="1"/>
        <end position="146"/>
    </location>
</feature>
<feature type="domain" description="EF-hand" evidence="4">
    <location>
        <begin position="540"/>
        <end position="575"/>
    </location>
</feature>
<feature type="domain" description="EF-hand" evidence="4">
    <location>
        <begin position="504"/>
        <end position="539"/>
    </location>
</feature>
<reference evidence="5 6" key="1">
    <citation type="submission" date="2016-04" db="EMBL/GenBank/DDBJ databases">
        <title>The genome of Intoshia linei affirms orthonectids as highly simplified spiralians.</title>
        <authorList>
            <person name="Mikhailov K.V."/>
            <person name="Slusarev G.S."/>
            <person name="Nikitin M.A."/>
            <person name="Logacheva M.D."/>
            <person name="Penin A."/>
            <person name="Aleoshin V."/>
            <person name="Panchin Y.V."/>
        </authorList>
    </citation>
    <scope>NUCLEOTIDE SEQUENCE [LARGE SCALE GENOMIC DNA]</scope>
    <source>
        <strain evidence="5">Intl2013</strain>
        <tissue evidence="5">Whole animal</tissue>
    </source>
</reference>
<name>A0A177B3B3_9BILA</name>
<evidence type="ECO:0000313" key="5">
    <source>
        <dbReference type="EMBL" id="OAF68769.1"/>
    </source>
</evidence>
<evidence type="ECO:0000313" key="6">
    <source>
        <dbReference type="Proteomes" id="UP000078046"/>
    </source>
</evidence>
<evidence type="ECO:0000256" key="1">
    <source>
        <dbReference type="ARBA" id="ARBA00022737"/>
    </source>
</evidence>
<dbReference type="Pfam" id="PF13499">
    <property type="entry name" value="EF-hand_7"/>
    <property type="match status" value="2"/>
</dbReference>
<dbReference type="Proteomes" id="UP000078046">
    <property type="component" value="Unassembled WGS sequence"/>
</dbReference>
<dbReference type="GO" id="GO:0016460">
    <property type="term" value="C:myosin II complex"/>
    <property type="evidence" value="ECO:0007669"/>
    <property type="project" value="TreeGrafter"/>
</dbReference>
<dbReference type="Gene3D" id="1.10.472.80">
    <property type="entry name" value="Ypt/Rab-GAP domain of gyp1p, domain 3"/>
    <property type="match status" value="1"/>
</dbReference>
<dbReference type="PROSITE" id="PS50086">
    <property type="entry name" value="TBC_RABGAP"/>
    <property type="match status" value="1"/>
</dbReference>
<organism evidence="5 6">
    <name type="scientific">Intoshia linei</name>
    <dbReference type="NCBI Taxonomy" id="1819745"/>
    <lineage>
        <taxon>Eukaryota</taxon>
        <taxon>Metazoa</taxon>
        <taxon>Spiralia</taxon>
        <taxon>Lophotrochozoa</taxon>
        <taxon>Mesozoa</taxon>
        <taxon>Orthonectida</taxon>
        <taxon>Rhopaluridae</taxon>
        <taxon>Intoshia</taxon>
    </lineage>
</organism>
<dbReference type="PROSITE" id="PS50222">
    <property type="entry name" value="EF_HAND_2"/>
    <property type="match status" value="4"/>
</dbReference>
<dbReference type="SUPFAM" id="SSF47473">
    <property type="entry name" value="EF-hand"/>
    <property type="match status" value="1"/>
</dbReference>
<dbReference type="SUPFAM" id="SSF47923">
    <property type="entry name" value="Ypt/Rab-GAP domain of gyp1p"/>
    <property type="match status" value="1"/>
</dbReference>
<dbReference type="OrthoDB" id="27140at2759"/>
<dbReference type="Gene3D" id="1.10.238.10">
    <property type="entry name" value="EF-hand"/>
    <property type="match status" value="2"/>
</dbReference>
<accession>A0A177B3B3</accession>
<dbReference type="FunFam" id="1.10.472.80:FF:000038">
    <property type="entry name" value="TBC1 domain family member 5"/>
    <property type="match status" value="1"/>
</dbReference>
<dbReference type="InterPro" id="IPR011992">
    <property type="entry name" value="EF-hand-dom_pair"/>
</dbReference>
<feature type="domain" description="EF-hand" evidence="4">
    <location>
        <begin position="433"/>
        <end position="468"/>
    </location>
</feature>
<dbReference type="InterPro" id="IPR018247">
    <property type="entry name" value="EF_Hand_1_Ca_BS"/>
</dbReference>
<protein>
    <recommendedName>
        <fullName evidence="7">TBC1 domain family member 5</fullName>
    </recommendedName>
</protein>
<dbReference type="PANTHER" id="PTHR23048:SF0">
    <property type="entry name" value="CALMODULIN LIKE 3"/>
    <property type="match status" value="1"/>
</dbReference>
<dbReference type="Pfam" id="PF00566">
    <property type="entry name" value="RabGAP-TBC"/>
    <property type="match status" value="1"/>
</dbReference>
<keyword evidence="6" id="KW-1185">Reference proteome</keyword>
<evidence type="ECO:0000256" key="2">
    <source>
        <dbReference type="ARBA" id="ARBA00022837"/>
    </source>
</evidence>
<evidence type="ECO:0000259" key="3">
    <source>
        <dbReference type="PROSITE" id="PS50086"/>
    </source>
</evidence>
<evidence type="ECO:0000259" key="4">
    <source>
        <dbReference type="PROSITE" id="PS50222"/>
    </source>
</evidence>
<dbReference type="InterPro" id="IPR002048">
    <property type="entry name" value="EF_hand_dom"/>
</dbReference>
<dbReference type="InterPro" id="IPR035969">
    <property type="entry name" value="Rab-GAP_TBC_sf"/>
</dbReference>
<dbReference type="GO" id="GO:0005509">
    <property type="term" value="F:calcium ion binding"/>
    <property type="evidence" value="ECO:0007669"/>
    <property type="project" value="InterPro"/>
</dbReference>
<dbReference type="AlphaFoldDB" id="A0A177B3B3"/>
<gene>
    <name evidence="5" type="ORF">A3Q56_03463</name>
</gene>
<dbReference type="PANTHER" id="PTHR23048">
    <property type="entry name" value="MYOSIN LIGHT CHAIN 1, 3"/>
    <property type="match status" value="1"/>
</dbReference>
<sequence>MHELLAPLIFVLYTDHQAFLSYSENNEIIYDLLILLMDPNHMEADAFTLFCRLIDVVEPWYNDRDSRCFQMPSKNKINNKETHITHTLNYITDHLLNKIDADLRNYLVFMDIPSHVYGIRWLRLLFGREFVIDELLFLWDAIFANANQFNLVNYIFITLLLYIKNALYASDYSQCMGYLMRYPGSKDVQYIINYALYLQDNKFPKPNIQFYDQDLKIAAFEPESSFTKFANYAQHLKKKITQKSHVQKSLIKSVSRESIKFDNLSKREITDLYITKCNIIDNLNMELQEMELTLSVISTKLSIIADNVINDNFNESLNNNIGTPLELIIKIKEIADKKLTKMKKNENNEMLHSSISEKTVDVTEKTNNSIKESDIESKRADSIPQPINELNIHCSVDEKTVLVDMGNDKSKRVKIKKKSSQHANDDYDKINEQDIIEYKKAFKMFDKDNDGSITMTELASVMVSIGQLLSKDELKTIINGLDKNGNGIIEFKEFALMMSKEKYFNIDDLKLVFNLFDKDRDGTIDQNELRELLTTFDEKLSKQEVEDMIKEVDLDNNGVIDFYEFVALLQPLNGDAFDNDSIESKVSDSTSKIKDKEIVKGEIHKSKKVIQKTDSNTIIKLNTDGMPNLKKHLKKQRKIEKQRISQCFKVESFSSLIHNPQTERQTNSLEKIKTADYTNSYLRNMNVKENMIYFNEQGGSSEFTPPYINDHLLREDSLHRRMNVLNVSPLMSKNNTTFDYVNKIKHAESTNKKEYINYLFNELRLNVDDYKTLPDDQRNILNKMKNLLDPPNSNLKKVLSANRDYHQKDVDPSFNQKLKFSSSHISSYLKYRRNRTIDDY</sequence>
<dbReference type="PROSITE" id="PS00018">
    <property type="entry name" value="EF_HAND_1"/>
    <property type="match status" value="3"/>
</dbReference>
<feature type="domain" description="EF-hand" evidence="4">
    <location>
        <begin position="469"/>
        <end position="503"/>
    </location>
</feature>
<evidence type="ECO:0008006" key="7">
    <source>
        <dbReference type="Google" id="ProtNLM"/>
    </source>
</evidence>
<dbReference type="SMART" id="SM00054">
    <property type="entry name" value="EFh"/>
    <property type="match status" value="4"/>
</dbReference>
<keyword evidence="1" id="KW-0677">Repeat</keyword>
<dbReference type="InterPro" id="IPR000195">
    <property type="entry name" value="Rab-GAP-TBC_dom"/>
</dbReference>
<dbReference type="CDD" id="cd00051">
    <property type="entry name" value="EFh"/>
    <property type="match status" value="1"/>
</dbReference>
<keyword evidence="2" id="KW-0106">Calcium</keyword>
<dbReference type="InterPro" id="IPR050230">
    <property type="entry name" value="CALM/Myosin/TropC-like"/>
</dbReference>
<proteinExistence type="predicted"/>